<keyword evidence="4 5" id="KW-0472">Membrane</keyword>
<evidence type="ECO:0000256" key="3">
    <source>
        <dbReference type="ARBA" id="ARBA00022989"/>
    </source>
</evidence>
<dbReference type="GO" id="GO:0016020">
    <property type="term" value="C:membrane"/>
    <property type="evidence" value="ECO:0007669"/>
    <property type="project" value="UniProtKB-SubCell"/>
</dbReference>
<evidence type="ECO:0000313" key="7">
    <source>
        <dbReference type="RefSeq" id="XP_013418804.1"/>
    </source>
</evidence>
<dbReference type="Gene3D" id="1.20.140.150">
    <property type="match status" value="1"/>
</dbReference>
<dbReference type="STRING" id="7574.A0A1S3K8N5"/>
<feature type="transmembrane region" description="Helical" evidence="5">
    <location>
        <begin position="88"/>
        <end position="115"/>
    </location>
</feature>
<dbReference type="PANTHER" id="PTHR21284">
    <property type="entry name" value="EG:80H7.2 PROTEIN"/>
    <property type="match status" value="1"/>
</dbReference>
<keyword evidence="6" id="KW-1185">Reference proteome</keyword>
<gene>
    <name evidence="7" type="primary">LOC106179633</name>
</gene>
<evidence type="ECO:0000256" key="5">
    <source>
        <dbReference type="SAM" id="Phobius"/>
    </source>
</evidence>
<dbReference type="Proteomes" id="UP000085678">
    <property type="component" value="Unplaced"/>
</dbReference>
<evidence type="ECO:0000256" key="1">
    <source>
        <dbReference type="ARBA" id="ARBA00004141"/>
    </source>
</evidence>
<dbReference type="OrthoDB" id="6140671at2759"/>
<reference evidence="7" key="1">
    <citation type="submission" date="2025-08" db="UniProtKB">
        <authorList>
            <consortium name="RefSeq"/>
        </authorList>
    </citation>
    <scope>IDENTIFICATION</scope>
    <source>
        <tissue evidence="7">Gonads</tissue>
    </source>
</reference>
<comment type="subcellular location">
    <subcellularLocation>
        <location evidence="1">Membrane</location>
        <topology evidence="1">Multi-pass membrane protein</topology>
    </subcellularLocation>
</comment>
<feature type="transmembrane region" description="Helical" evidence="5">
    <location>
        <begin position="7"/>
        <end position="31"/>
    </location>
</feature>
<organism evidence="6 7">
    <name type="scientific">Lingula anatina</name>
    <name type="common">Brachiopod</name>
    <name type="synonym">Lingula unguis</name>
    <dbReference type="NCBI Taxonomy" id="7574"/>
    <lineage>
        <taxon>Eukaryota</taxon>
        <taxon>Metazoa</taxon>
        <taxon>Spiralia</taxon>
        <taxon>Lophotrochozoa</taxon>
        <taxon>Brachiopoda</taxon>
        <taxon>Linguliformea</taxon>
        <taxon>Lingulata</taxon>
        <taxon>Lingulida</taxon>
        <taxon>Linguloidea</taxon>
        <taxon>Lingulidae</taxon>
        <taxon>Lingula</taxon>
    </lineage>
</organism>
<dbReference type="InterPro" id="IPR004031">
    <property type="entry name" value="PMP22/EMP/MP20/Claudin"/>
</dbReference>
<protein>
    <submittedName>
        <fullName evidence="7">Uncharacterized protein LOC106179633</fullName>
    </submittedName>
</protein>
<keyword evidence="2 5" id="KW-0812">Transmembrane</keyword>
<dbReference type="Pfam" id="PF13903">
    <property type="entry name" value="Claudin_2"/>
    <property type="match status" value="1"/>
</dbReference>
<name>A0A1S3K8N5_LINAN</name>
<evidence type="ECO:0000256" key="4">
    <source>
        <dbReference type="ARBA" id="ARBA00023136"/>
    </source>
</evidence>
<accession>A0A1S3K8N5</accession>
<sequence>MGSNATFYIGFALSLLALLFNIVGFCTPNWYEKSDIRDSHGFVRCGLWEFCLDNYKNPDDLLAKPYSGCWWVYSPEYWWMRDHLMPPWFIACQYLSLIAVFVFMTASFAEGGFLFQCCETDSSALKISGGISIAAALLEGIIVTVFGTITKDGRTWMPDPDNNRVSWSFGLAVLSAFLALFSGMLMLLTRAQLSDETKAEMK</sequence>
<proteinExistence type="predicted"/>
<evidence type="ECO:0000313" key="6">
    <source>
        <dbReference type="Proteomes" id="UP000085678"/>
    </source>
</evidence>
<dbReference type="FunCoup" id="A0A1S3K8N5">
    <property type="interactions" value="33"/>
</dbReference>
<dbReference type="InParanoid" id="A0A1S3K8N5"/>
<dbReference type="KEGG" id="lak:106179633"/>
<keyword evidence="3 5" id="KW-1133">Transmembrane helix</keyword>
<feature type="transmembrane region" description="Helical" evidence="5">
    <location>
        <begin position="169"/>
        <end position="188"/>
    </location>
</feature>
<dbReference type="GeneID" id="106179633"/>
<dbReference type="AlphaFoldDB" id="A0A1S3K8N5"/>
<feature type="transmembrane region" description="Helical" evidence="5">
    <location>
        <begin position="127"/>
        <end position="149"/>
    </location>
</feature>
<dbReference type="RefSeq" id="XP_013418804.1">
    <property type="nucleotide sequence ID" value="XM_013563350.2"/>
</dbReference>
<evidence type="ECO:0000256" key="2">
    <source>
        <dbReference type="ARBA" id="ARBA00022692"/>
    </source>
</evidence>
<dbReference type="PANTHER" id="PTHR21284:SF12">
    <property type="entry name" value="EG:80H7.2 PROTEIN"/>
    <property type="match status" value="1"/>
</dbReference>